<comment type="caution">
    <text evidence="1">The sequence shown here is derived from an EMBL/GenBank/DDBJ whole genome shotgun (WGS) entry which is preliminary data.</text>
</comment>
<protein>
    <submittedName>
        <fullName evidence="1">Uncharacterized protein</fullName>
    </submittedName>
</protein>
<sequence>MGEEQKKSEEKEEEKAKKDEEIPKAKAADEKPKEEEAKKAEDESKDSSPSIPQEIILRVYMHCEGCARKVRKCLKGFDGVEEVETDCKTHKVVVKGEKADPLKVLERVQRKSHRQVELLSPIPKPPPVEEEPPKKLEEKQVAKPEEKKEEPPQVLTVVLNVHMHCEACAQEIRRRIHRMKGVESVEPDLKSSQVTVKGSFEPPNLIDFIYKRTGKHALIVKVEPKEKKKEEEEKPKEEGKEEKKPEEGDAAEKDAKKSEEEEGKNKQEGGGGGGGGDGGTDGAGDQPAKTTEAKIEEEVEDPKLEMRKNEFYYYNYPQNYQMYPPRFVQQEQLINAYPPQIFSDENPNACSVM</sequence>
<evidence type="ECO:0000313" key="2">
    <source>
        <dbReference type="Proteomes" id="UP001060085"/>
    </source>
</evidence>
<dbReference type="Proteomes" id="UP001060085">
    <property type="component" value="Linkage Group LG01"/>
</dbReference>
<gene>
    <name evidence="1" type="ORF">M9H77_04564</name>
</gene>
<name>A0ACC0CEZ8_CATRO</name>
<keyword evidence="2" id="KW-1185">Reference proteome</keyword>
<evidence type="ECO:0000313" key="1">
    <source>
        <dbReference type="EMBL" id="KAI5683336.1"/>
    </source>
</evidence>
<reference evidence="2" key="1">
    <citation type="journal article" date="2023" name="Nat. Plants">
        <title>Single-cell RNA sequencing provides a high-resolution roadmap for understanding the multicellular compartmentation of specialized metabolism.</title>
        <authorList>
            <person name="Sun S."/>
            <person name="Shen X."/>
            <person name="Li Y."/>
            <person name="Li Y."/>
            <person name="Wang S."/>
            <person name="Li R."/>
            <person name="Zhang H."/>
            <person name="Shen G."/>
            <person name="Guo B."/>
            <person name="Wei J."/>
            <person name="Xu J."/>
            <person name="St-Pierre B."/>
            <person name="Chen S."/>
            <person name="Sun C."/>
        </authorList>
    </citation>
    <scope>NUCLEOTIDE SEQUENCE [LARGE SCALE GENOMIC DNA]</scope>
</reference>
<accession>A0ACC0CEZ8</accession>
<proteinExistence type="predicted"/>
<dbReference type="EMBL" id="CM044701">
    <property type="protein sequence ID" value="KAI5683336.1"/>
    <property type="molecule type" value="Genomic_DNA"/>
</dbReference>
<organism evidence="1 2">
    <name type="scientific">Catharanthus roseus</name>
    <name type="common">Madagascar periwinkle</name>
    <name type="synonym">Vinca rosea</name>
    <dbReference type="NCBI Taxonomy" id="4058"/>
    <lineage>
        <taxon>Eukaryota</taxon>
        <taxon>Viridiplantae</taxon>
        <taxon>Streptophyta</taxon>
        <taxon>Embryophyta</taxon>
        <taxon>Tracheophyta</taxon>
        <taxon>Spermatophyta</taxon>
        <taxon>Magnoliopsida</taxon>
        <taxon>eudicotyledons</taxon>
        <taxon>Gunneridae</taxon>
        <taxon>Pentapetalae</taxon>
        <taxon>asterids</taxon>
        <taxon>lamiids</taxon>
        <taxon>Gentianales</taxon>
        <taxon>Apocynaceae</taxon>
        <taxon>Rauvolfioideae</taxon>
        <taxon>Vinceae</taxon>
        <taxon>Catharanthinae</taxon>
        <taxon>Catharanthus</taxon>
    </lineage>
</organism>